<proteinExistence type="predicted"/>
<comment type="caution">
    <text evidence="1">The sequence shown here is derived from an EMBL/GenBank/DDBJ whole genome shotgun (WGS) entry which is preliminary data.</text>
</comment>
<organism evidence="1 2">
    <name type="scientific">Adineta steineri</name>
    <dbReference type="NCBI Taxonomy" id="433720"/>
    <lineage>
        <taxon>Eukaryota</taxon>
        <taxon>Metazoa</taxon>
        <taxon>Spiralia</taxon>
        <taxon>Gnathifera</taxon>
        <taxon>Rotifera</taxon>
        <taxon>Eurotatoria</taxon>
        <taxon>Bdelloidea</taxon>
        <taxon>Adinetida</taxon>
        <taxon>Adinetidae</taxon>
        <taxon>Adineta</taxon>
    </lineage>
</organism>
<feature type="non-terminal residue" evidence="1">
    <location>
        <position position="117"/>
    </location>
</feature>
<evidence type="ECO:0000313" key="1">
    <source>
        <dbReference type="EMBL" id="CAF4451581.1"/>
    </source>
</evidence>
<reference evidence="1" key="1">
    <citation type="submission" date="2021-02" db="EMBL/GenBank/DDBJ databases">
        <authorList>
            <person name="Nowell W R."/>
        </authorList>
    </citation>
    <scope>NUCLEOTIDE SEQUENCE</scope>
</reference>
<dbReference type="Proteomes" id="UP000663844">
    <property type="component" value="Unassembled WGS sequence"/>
</dbReference>
<sequence length="117" mass="13494">MNYNDCLKFAKRAMNTPDSVGIQFAMSINPSRSSVSFASVKDVSYYNDSDDIIFSMNTVFRIHTIKSIEKNNRLFQVDMELTSDTDKDLQVLGDRIREEISLDQNEWCKLGHLLCKM</sequence>
<name>A0A820S7V9_9BILA</name>
<dbReference type="AlphaFoldDB" id="A0A820S7V9"/>
<gene>
    <name evidence="1" type="ORF">OXD698_LOCUS54428</name>
</gene>
<evidence type="ECO:0000313" key="2">
    <source>
        <dbReference type="Proteomes" id="UP000663844"/>
    </source>
</evidence>
<dbReference type="EMBL" id="CAJOAZ010033007">
    <property type="protein sequence ID" value="CAF4451581.1"/>
    <property type="molecule type" value="Genomic_DNA"/>
</dbReference>
<protein>
    <submittedName>
        <fullName evidence="1">Uncharacterized protein</fullName>
    </submittedName>
</protein>
<accession>A0A820S7V9</accession>